<dbReference type="EMBL" id="KQ971343">
    <property type="protein sequence ID" value="EFA03549.1"/>
    <property type="molecule type" value="Genomic_DNA"/>
</dbReference>
<dbReference type="AlphaFoldDB" id="D6WKX0"/>
<reference evidence="1 2" key="2">
    <citation type="journal article" date="2010" name="Nucleic Acids Res.">
        <title>BeetleBase in 2010: revisions to provide comprehensive genomic information for Tribolium castaneum.</title>
        <authorList>
            <person name="Kim H.S."/>
            <person name="Murphy T."/>
            <person name="Xia J."/>
            <person name="Caragea D."/>
            <person name="Park Y."/>
            <person name="Beeman R.W."/>
            <person name="Lorenzen M.D."/>
            <person name="Butcher S."/>
            <person name="Manak J.R."/>
            <person name="Brown S.J."/>
        </authorList>
    </citation>
    <scope>GENOME REANNOTATION</scope>
    <source>
        <strain evidence="1 2">Georgia GA2</strain>
    </source>
</reference>
<dbReference type="HOGENOM" id="CLU_2349437_0_0_1"/>
<reference evidence="1 2" key="1">
    <citation type="journal article" date="2008" name="Nature">
        <title>The genome of the model beetle and pest Tribolium castaneum.</title>
        <authorList>
            <consortium name="Tribolium Genome Sequencing Consortium"/>
            <person name="Richards S."/>
            <person name="Gibbs R.A."/>
            <person name="Weinstock G.M."/>
            <person name="Brown S.J."/>
            <person name="Denell R."/>
            <person name="Beeman R.W."/>
            <person name="Gibbs R."/>
            <person name="Beeman R.W."/>
            <person name="Brown S.J."/>
            <person name="Bucher G."/>
            <person name="Friedrich M."/>
            <person name="Grimmelikhuijzen C.J."/>
            <person name="Klingler M."/>
            <person name="Lorenzen M."/>
            <person name="Richards S."/>
            <person name="Roth S."/>
            <person name="Schroder R."/>
            <person name="Tautz D."/>
            <person name="Zdobnov E.M."/>
            <person name="Muzny D."/>
            <person name="Gibbs R.A."/>
            <person name="Weinstock G.M."/>
            <person name="Attaway T."/>
            <person name="Bell S."/>
            <person name="Buhay C.J."/>
            <person name="Chandrabose M.N."/>
            <person name="Chavez D."/>
            <person name="Clerk-Blankenburg K.P."/>
            <person name="Cree A."/>
            <person name="Dao M."/>
            <person name="Davis C."/>
            <person name="Chacko J."/>
            <person name="Dinh H."/>
            <person name="Dugan-Rocha S."/>
            <person name="Fowler G."/>
            <person name="Garner T.T."/>
            <person name="Garnes J."/>
            <person name="Gnirke A."/>
            <person name="Hawes A."/>
            <person name="Hernandez J."/>
            <person name="Hines S."/>
            <person name="Holder M."/>
            <person name="Hume J."/>
            <person name="Jhangiani S.N."/>
            <person name="Joshi V."/>
            <person name="Khan Z.M."/>
            <person name="Jackson L."/>
            <person name="Kovar C."/>
            <person name="Kowis A."/>
            <person name="Lee S."/>
            <person name="Lewis L.R."/>
            <person name="Margolis J."/>
            <person name="Morgan M."/>
            <person name="Nazareth L.V."/>
            <person name="Nguyen N."/>
            <person name="Okwuonu G."/>
            <person name="Parker D."/>
            <person name="Richards S."/>
            <person name="Ruiz S.J."/>
            <person name="Santibanez J."/>
            <person name="Savard J."/>
            <person name="Scherer S.E."/>
            <person name="Schneider B."/>
            <person name="Sodergren E."/>
            <person name="Tautz D."/>
            <person name="Vattahil S."/>
            <person name="Villasana D."/>
            <person name="White C.S."/>
            <person name="Wright R."/>
            <person name="Park Y."/>
            <person name="Beeman R.W."/>
            <person name="Lord J."/>
            <person name="Oppert B."/>
            <person name="Lorenzen M."/>
            <person name="Brown S."/>
            <person name="Wang L."/>
            <person name="Savard J."/>
            <person name="Tautz D."/>
            <person name="Richards S."/>
            <person name="Weinstock G."/>
            <person name="Gibbs R.A."/>
            <person name="Liu Y."/>
            <person name="Worley K."/>
            <person name="Weinstock G."/>
            <person name="Elsik C.G."/>
            <person name="Reese J.T."/>
            <person name="Elhaik E."/>
            <person name="Landan G."/>
            <person name="Graur D."/>
            <person name="Arensburger P."/>
            <person name="Atkinson P."/>
            <person name="Beeman R.W."/>
            <person name="Beidler J."/>
            <person name="Brown S.J."/>
            <person name="Demuth J.P."/>
            <person name="Drury D.W."/>
            <person name="Du Y.Z."/>
            <person name="Fujiwara H."/>
            <person name="Lorenzen M."/>
            <person name="Maselli V."/>
            <person name="Osanai M."/>
            <person name="Park Y."/>
            <person name="Robertson H.M."/>
            <person name="Tu Z."/>
            <person name="Wang J.J."/>
            <person name="Wang S."/>
            <person name="Richards S."/>
            <person name="Song H."/>
            <person name="Zhang L."/>
            <person name="Sodergren E."/>
            <person name="Werner D."/>
            <person name="Stanke M."/>
            <person name="Morgenstern B."/>
            <person name="Solovyev V."/>
            <person name="Kosarev P."/>
            <person name="Brown G."/>
            <person name="Chen H.C."/>
            <person name="Ermolaeva O."/>
            <person name="Hlavina W."/>
            <person name="Kapustin Y."/>
            <person name="Kiryutin B."/>
            <person name="Kitts P."/>
            <person name="Maglott D."/>
            <person name="Pruitt K."/>
            <person name="Sapojnikov V."/>
            <person name="Souvorov A."/>
            <person name="Mackey A.J."/>
            <person name="Waterhouse R.M."/>
            <person name="Wyder S."/>
            <person name="Zdobnov E.M."/>
            <person name="Zdobnov E.M."/>
            <person name="Wyder S."/>
            <person name="Kriventseva E.V."/>
            <person name="Kadowaki T."/>
            <person name="Bork P."/>
            <person name="Aranda M."/>
            <person name="Bao R."/>
            <person name="Beermann A."/>
            <person name="Berns N."/>
            <person name="Bolognesi R."/>
            <person name="Bonneton F."/>
            <person name="Bopp D."/>
            <person name="Brown S.J."/>
            <person name="Bucher G."/>
            <person name="Butts T."/>
            <person name="Chaumot A."/>
            <person name="Denell R.E."/>
            <person name="Ferrier D.E."/>
            <person name="Friedrich M."/>
            <person name="Gordon C.M."/>
            <person name="Jindra M."/>
            <person name="Klingler M."/>
            <person name="Lan Q."/>
            <person name="Lattorff H.M."/>
            <person name="Laudet V."/>
            <person name="von Levetsow C."/>
            <person name="Liu Z."/>
            <person name="Lutz R."/>
            <person name="Lynch J.A."/>
            <person name="da Fonseca R.N."/>
            <person name="Posnien N."/>
            <person name="Reuter R."/>
            <person name="Roth S."/>
            <person name="Savard J."/>
            <person name="Schinko J.B."/>
            <person name="Schmitt C."/>
            <person name="Schoppmeier M."/>
            <person name="Schroder R."/>
            <person name="Shippy T.D."/>
            <person name="Simonnet F."/>
            <person name="Marques-Souza H."/>
            <person name="Tautz D."/>
            <person name="Tomoyasu Y."/>
            <person name="Trauner J."/>
            <person name="Van der Zee M."/>
            <person name="Vervoort M."/>
            <person name="Wittkopp N."/>
            <person name="Wimmer E.A."/>
            <person name="Yang X."/>
            <person name="Jones A.K."/>
            <person name="Sattelle D.B."/>
            <person name="Ebert P.R."/>
            <person name="Nelson D."/>
            <person name="Scott J.G."/>
            <person name="Beeman R.W."/>
            <person name="Muthukrishnan S."/>
            <person name="Kramer K.J."/>
            <person name="Arakane Y."/>
            <person name="Beeman R.W."/>
            <person name="Zhu Q."/>
            <person name="Hogenkamp D."/>
            <person name="Dixit R."/>
            <person name="Oppert B."/>
            <person name="Jiang H."/>
            <person name="Zou Z."/>
            <person name="Marshall J."/>
            <person name="Elpidina E."/>
            <person name="Vinokurov K."/>
            <person name="Oppert C."/>
            <person name="Zou Z."/>
            <person name="Evans J."/>
            <person name="Lu Z."/>
            <person name="Zhao P."/>
            <person name="Sumathipala N."/>
            <person name="Altincicek B."/>
            <person name="Vilcinskas A."/>
            <person name="Williams M."/>
            <person name="Hultmark D."/>
            <person name="Hetru C."/>
            <person name="Jiang H."/>
            <person name="Grimmelikhuijzen C.J."/>
            <person name="Hauser F."/>
            <person name="Cazzamali G."/>
            <person name="Williamson M."/>
            <person name="Park Y."/>
            <person name="Li B."/>
            <person name="Tanaka Y."/>
            <person name="Predel R."/>
            <person name="Neupert S."/>
            <person name="Schachtner J."/>
            <person name="Verleyen P."/>
            <person name="Raible F."/>
            <person name="Bork P."/>
            <person name="Friedrich M."/>
            <person name="Walden K.K."/>
            <person name="Robertson H.M."/>
            <person name="Angeli S."/>
            <person name="Foret S."/>
            <person name="Bucher G."/>
            <person name="Schuetz S."/>
            <person name="Maleszka R."/>
            <person name="Wimmer E.A."/>
            <person name="Beeman R.W."/>
            <person name="Lorenzen M."/>
            <person name="Tomoyasu Y."/>
            <person name="Miller S.C."/>
            <person name="Grossmann D."/>
            <person name="Bucher G."/>
        </authorList>
    </citation>
    <scope>NUCLEOTIDE SEQUENCE [LARGE SCALE GENOMIC DNA]</scope>
    <source>
        <strain evidence="1 2">Georgia GA2</strain>
    </source>
</reference>
<sequence>MCVLSSTSHRRNQYIRYISFTLFRGPAVSKRQVVVCTRLLRVIRSIIVAKRLNVTYRQVEKKPNSVLVTQPISKNRVPLFFKLNPEKTPTCSHLNRA</sequence>
<dbReference type="Proteomes" id="UP000007266">
    <property type="component" value="Linkage group 5"/>
</dbReference>
<evidence type="ECO:0000313" key="1">
    <source>
        <dbReference type="EMBL" id="EFA03549.1"/>
    </source>
</evidence>
<name>D6WKX0_TRICA</name>
<gene>
    <name evidence="1" type="primary">GLEAN_13554</name>
    <name evidence="1" type="ORF">TcasGA2_TC013554</name>
</gene>
<accession>D6WKX0</accession>
<proteinExistence type="predicted"/>
<keyword evidence="2" id="KW-1185">Reference proteome</keyword>
<protein>
    <submittedName>
        <fullName evidence="1">Uncharacterized protein</fullName>
    </submittedName>
</protein>
<organism evidence="1 2">
    <name type="scientific">Tribolium castaneum</name>
    <name type="common">Red flour beetle</name>
    <dbReference type="NCBI Taxonomy" id="7070"/>
    <lineage>
        <taxon>Eukaryota</taxon>
        <taxon>Metazoa</taxon>
        <taxon>Ecdysozoa</taxon>
        <taxon>Arthropoda</taxon>
        <taxon>Hexapoda</taxon>
        <taxon>Insecta</taxon>
        <taxon>Pterygota</taxon>
        <taxon>Neoptera</taxon>
        <taxon>Endopterygota</taxon>
        <taxon>Coleoptera</taxon>
        <taxon>Polyphaga</taxon>
        <taxon>Cucujiformia</taxon>
        <taxon>Tenebrionidae</taxon>
        <taxon>Tenebrionidae incertae sedis</taxon>
        <taxon>Tribolium</taxon>
    </lineage>
</organism>
<evidence type="ECO:0000313" key="2">
    <source>
        <dbReference type="Proteomes" id="UP000007266"/>
    </source>
</evidence>
<dbReference type="InParanoid" id="D6WKX0"/>